<organism evidence="1 2">
    <name type="scientific">Streptosporangium canum</name>
    <dbReference type="NCBI Taxonomy" id="324952"/>
    <lineage>
        <taxon>Bacteria</taxon>
        <taxon>Bacillati</taxon>
        <taxon>Actinomycetota</taxon>
        <taxon>Actinomycetes</taxon>
        <taxon>Streptosporangiales</taxon>
        <taxon>Streptosporangiaceae</taxon>
        <taxon>Streptosporangium</taxon>
    </lineage>
</organism>
<keyword evidence="2" id="KW-1185">Reference proteome</keyword>
<evidence type="ECO:0000313" key="2">
    <source>
        <dbReference type="Proteomes" id="UP000199111"/>
    </source>
</evidence>
<sequence length="82" mass="9066">MPPTIRLRDGADERLKKAFALDTDTALANHIGVDQGHYSRILNGRTSPGPSFQARLLIAAEKLGIDFYDLFEVVPDPDLQDT</sequence>
<evidence type="ECO:0008006" key="3">
    <source>
        <dbReference type="Google" id="ProtNLM"/>
    </source>
</evidence>
<dbReference type="InterPro" id="IPR010982">
    <property type="entry name" value="Lambda_DNA-bd_dom_sf"/>
</dbReference>
<dbReference type="GeneID" id="96302903"/>
<dbReference type="Proteomes" id="UP000199111">
    <property type="component" value="Unassembled WGS sequence"/>
</dbReference>
<dbReference type="Gene3D" id="1.10.260.40">
    <property type="entry name" value="lambda repressor-like DNA-binding domains"/>
    <property type="match status" value="1"/>
</dbReference>
<dbReference type="InterPro" id="IPR001387">
    <property type="entry name" value="Cro/C1-type_HTH"/>
</dbReference>
<dbReference type="AlphaFoldDB" id="A0A1I4DCS1"/>
<gene>
    <name evidence="1" type="ORF">SAMN05216275_1415</name>
</gene>
<name>A0A1I4DCS1_9ACTN</name>
<dbReference type="RefSeq" id="WP_093891433.1">
    <property type="nucleotide sequence ID" value="NZ_FOQY01000041.1"/>
</dbReference>
<dbReference type="GO" id="GO:0003677">
    <property type="term" value="F:DNA binding"/>
    <property type="evidence" value="ECO:0007669"/>
    <property type="project" value="InterPro"/>
</dbReference>
<reference evidence="2" key="1">
    <citation type="submission" date="2016-10" db="EMBL/GenBank/DDBJ databases">
        <authorList>
            <person name="Varghese N."/>
            <person name="Submissions S."/>
        </authorList>
    </citation>
    <scope>NUCLEOTIDE SEQUENCE [LARGE SCALE GENOMIC DNA]</scope>
    <source>
        <strain evidence="2">CGMCC 4.2126</strain>
    </source>
</reference>
<dbReference type="CDD" id="cd00093">
    <property type="entry name" value="HTH_XRE"/>
    <property type="match status" value="1"/>
</dbReference>
<dbReference type="SUPFAM" id="SSF47413">
    <property type="entry name" value="lambda repressor-like DNA-binding domains"/>
    <property type="match status" value="1"/>
</dbReference>
<dbReference type="EMBL" id="FOQY01000041">
    <property type="protein sequence ID" value="SFK91438.1"/>
    <property type="molecule type" value="Genomic_DNA"/>
</dbReference>
<proteinExistence type="predicted"/>
<accession>A0A1I4DCS1</accession>
<protein>
    <recommendedName>
        <fullName evidence="3">Helix-turn-helix</fullName>
    </recommendedName>
</protein>
<evidence type="ECO:0000313" key="1">
    <source>
        <dbReference type="EMBL" id="SFK91438.1"/>
    </source>
</evidence>